<dbReference type="InterPro" id="IPR004843">
    <property type="entry name" value="Calcineurin-like_PHP"/>
</dbReference>
<accession>A0A1E1WPL2</accession>
<dbReference type="EMBL" id="GDQN01002283">
    <property type="protein sequence ID" value="JAT88771.1"/>
    <property type="molecule type" value="Transcribed_RNA"/>
</dbReference>
<dbReference type="CDD" id="cd00839">
    <property type="entry name" value="MPP_PAPs"/>
    <property type="match status" value="1"/>
</dbReference>
<dbReference type="InterPro" id="IPR025733">
    <property type="entry name" value="PAPs_C"/>
</dbReference>
<dbReference type="AlphaFoldDB" id="A0A1E1WPL2"/>
<dbReference type="SUPFAM" id="SSF56300">
    <property type="entry name" value="Metallo-dependent phosphatases"/>
    <property type="match status" value="1"/>
</dbReference>
<evidence type="ECO:0000259" key="2">
    <source>
        <dbReference type="Pfam" id="PF00149"/>
    </source>
</evidence>
<dbReference type="Pfam" id="PF00149">
    <property type="entry name" value="Metallophos"/>
    <property type="match status" value="1"/>
</dbReference>
<evidence type="ECO:0000259" key="3">
    <source>
        <dbReference type="Pfam" id="PF14008"/>
    </source>
</evidence>
<evidence type="ECO:0000256" key="1">
    <source>
        <dbReference type="ARBA" id="ARBA00023180"/>
    </source>
</evidence>
<evidence type="ECO:0000313" key="4">
    <source>
        <dbReference type="EMBL" id="JAT88771.1"/>
    </source>
</evidence>
<dbReference type="InterPro" id="IPR041792">
    <property type="entry name" value="MPP_PAP"/>
</dbReference>
<dbReference type="InterPro" id="IPR029052">
    <property type="entry name" value="Metallo-depent_PP-like"/>
</dbReference>
<name>A0A1E1WPL2_PECGO</name>
<organism evidence="4">
    <name type="scientific">Pectinophora gossypiella</name>
    <name type="common">Cotton pink bollworm</name>
    <name type="synonym">Depressaria gossypiella</name>
    <dbReference type="NCBI Taxonomy" id="13191"/>
    <lineage>
        <taxon>Eukaryota</taxon>
        <taxon>Metazoa</taxon>
        <taxon>Ecdysozoa</taxon>
        <taxon>Arthropoda</taxon>
        <taxon>Hexapoda</taxon>
        <taxon>Insecta</taxon>
        <taxon>Pterygota</taxon>
        <taxon>Neoptera</taxon>
        <taxon>Endopterygota</taxon>
        <taxon>Lepidoptera</taxon>
        <taxon>Glossata</taxon>
        <taxon>Ditrysia</taxon>
        <taxon>Gelechioidea</taxon>
        <taxon>Gelechiidae</taxon>
        <taxon>Apatetrinae</taxon>
        <taxon>Pectinophora</taxon>
    </lineage>
</organism>
<evidence type="ECO:0008006" key="5">
    <source>
        <dbReference type="Google" id="ProtNLM"/>
    </source>
</evidence>
<dbReference type="OrthoDB" id="45007at2759"/>
<feature type="domain" description="Calcineurin-like phosphoesterase" evidence="2">
    <location>
        <begin position="10"/>
        <end position="72"/>
    </location>
</feature>
<dbReference type="GO" id="GO:0016787">
    <property type="term" value="F:hydrolase activity"/>
    <property type="evidence" value="ECO:0007669"/>
    <property type="project" value="InterPro"/>
</dbReference>
<proteinExistence type="predicted"/>
<dbReference type="PANTHER" id="PTHR45867:SF3">
    <property type="entry name" value="ACID PHOSPHATASE TYPE 7"/>
    <property type="match status" value="1"/>
</dbReference>
<dbReference type="Gene3D" id="3.60.21.10">
    <property type="match status" value="1"/>
</dbReference>
<dbReference type="Pfam" id="PF14008">
    <property type="entry name" value="Metallophos_C"/>
    <property type="match status" value="1"/>
</dbReference>
<reference evidence="4" key="1">
    <citation type="submission" date="2015-09" db="EMBL/GenBank/DDBJ databases">
        <title>De novo assembly of Pectinophora gossypiella (Pink Bollworm) gut transcriptome.</title>
        <authorList>
            <person name="Tassone E.E."/>
        </authorList>
    </citation>
    <scope>NUCLEOTIDE SEQUENCE</scope>
</reference>
<keyword evidence="1" id="KW-0325">Glycoprotein</keyword>
<feature type="domain" description="Purple acid phosphatase C-terminal" evidence="3">
    <location>
        <begin position="97"/>
        <end position="159"/>
    </location>
</feature>
<gene>
    <name evidence="4" type="ORF">g.8582</name>
</gene>
<protein>
    <recommendedName>
        <fullName evidence="5">Iron/zinc purple acid phosphatase-like C-terminal domain-containing protein</fullName>
    </recommendedName>
</protein>
<dbReference type="PANTHER" id="PTHR45867">
    <property type="entry name" value="PURPLE ACID PHOSPHATASE"/>
    <property type="match status" value="1"/>
</dbReference>
<sequence>MKYMMRVSVDRKRHPWIIVYGHRPMYCSNKYDDCPNRYLPNRVGLPVFGCGMEPLLRRYGVDVVIWAHEHSYERTFPLYDEKVYNGSYEHPYVNPRAPVHIITGSAGCREKTDPFRDDPPAWSAFRSSDYGYTRFKAYNNTHLYFEQVSVDKKAQVIDSFWVVQHRHQAFDI</sequence>